<dbReference type="PANTHER" id="PTHR23308">
    <property type="entry name" value="NUCLEAR INHIBITOR OF PROTEIN PHOSPHATASE-1"/>
    <property type="match status" value="1"/>
</dbReference>
<keyword evidence="4" id="KW-1185">Reference proteome</keyword>
<protein>
    <submittedName>
        <fullName evidence="3">FHA domain-containing protein</fullName>
    </submittedName>
</protein>
<gene>
    <name evidence="3" type="ORF">AEAE_0582</name>
</gene>
<dbReference type="SUPFAM" id="SSF49879">
    <property type="entry name" value="SMAD/FHA domain"/>
    <property type="match status" value="1"/>
</dbReference>
<evidence type="ECO:0000313" key="4">
    <source>
        <dbReference type="Proteomes" id="UP000228976"/>
    </source>
</evidence>
<evidence type="ECO:0000256" key="1">
    <source>
        <dbReference type="ARBA" id="ARBA00022553"/>
    </source>
</evidence>
<organism evidence="3 4">
    <name type="scientific">Aeriscardovia aeriphila</name>
    <dbReference type="NCBI Taxonomy" id="218139"/>
    <lineage>
        <taxon>Bacteria</taxon>
        <taxon>Bacillati</taxon>
        <taxon>Actinomycetota</taxon>
        <taxon>Actinomycetes</taxon>
        <taxon>Bifidobacteriales</taxon>
        <taxon>Bifidobacteriaceae</taxon>
        <taxon>Aeriscardovia</taxon>
    </lineage>
</organism>
<dbReference type="Gene3D" id="2.60.200.20">
    <property type="match status" value="1"/>
</dbReference>
<proteinExistence type="predicted"/>
<dbReference type="InterPro" id="IPR008984">
    <property type="entry name" value="SMAD_FHA_dom_sf"/>
</dbReference>
<evidence type="ECO:0000259" key="2">
    <source>
        <dbReference type="PROSITE" id="PS50006"/>
    </source>
</evidence>
<accession>A0A261FAI0</accession>
<reference evidence="3 4" key="1">
    <citation type="journal article" date="2017" name="BMC Genomics">
        <title>Comparative genomic and phylogenomic analyses of the Bifidobacteriaceae family.</title>
        <authorList>
            <person name="Lugli G.A."/>
            <person name="Milani C."/>
            <person name="Turroni F."/>
            <person name="Duranti S."/>
            <person name="Mancabelli L."/>
            <person name="Mangifesta M."/>
            <person name="Ferrario C."/>
            <person name="Modesto M."/>
            <person name="Mattarelli P."/>
            <person name="Jiri K."/>
            <person name="van Sinderen D."/>
            <person name="Ventura M."/>
        </authorList>
    </citation>
    <scope>NUCLEOTIDE SEQUENCE [LARGE SCALE GENOMIC DNA]</scope>
    <source>
        <strain evidence="3 4">LMG 21773</strain>
    </source>
</reference>
<dbReference type="PROSITE" id="PS50006">
    <property type="entry name" value="FHA_DOMAIN"/>
    <property type="match status" value="1"/>
</dbReference>
<comment type="caution">
    <text evidence="3">The sequence shown here is derived from an EMBL/GenBank/DDBJ whole genome shotgun (WGS) entry which is preliminary data.</text>
</comment>
<name>A0A261FAI0_9BIFI</name>
<dbReference type="EMBL" id="MWWU01000002">
    <property type="protein sequence ID" value="OZG56094.1"/>
    <property type="molecule type" value="Genomic_DNA"/>
</dbReference>
<evidence type="ECO:0000313" key="3">
    <source>
        <dbReference type="EMBL" id="OZG56094.1"/>
    </source>
</evidence>
<dbReference type="InterPro" id="IPR050923">
    <property type="entry name" value="Cell_Proc_Reg/RNA_Proc"/>
</dbReference>
<feature type="domain" description="FHA" evidence="2">
    <location>
        <begin position="69"/>
        <end position="118"/>
    </location>
</feature>
<dbReference type="Proteomes" id="UP000228976">
    <property type="component" value="Unassembled WGS sequence"/>
</dbReference>
<dbReference type="InterPro" id="IPR000253">
    <property type="entry name" value="FHA_dom"/>
</dbReference>
<keyword evidence="1" id="KW-0597">Phosphoprotein</keyword>
<dbReference type="SMART" id="SM00240">
    <property type="entry name" value="FHA"/>
    <property type="match status" value="1"/>
</dbReference>
<sequence>MMIDPVQAAGETTSIGLPAVQVPLTAATDRPLTQDDVTTISKLEPGSALLVSTRGASTGSRYLLDTDQVTVGRDPRADILLDDSTVSRQHAHFHRVNGGYEIEDDGSLNGTYVNMQRIEDRQLLHNGDSLMIGRFRMMYFTSPQA</sequence>
<dbReference type="Pfam" id="PF00498">
    <property type="entry name" value="FHA"/>
    <property type="match status" value="1"/>
</dbReference>
<dbReference type="AlphaFoldDB" id="A0A261FAI0"/>